<keyword evidence="1" id="KW-0813">Transport</keyword>
<keyword evidence="3" id="KW-0547">Nucleotide-binding</keyword>
<evidence type="ECO:0000256" key="7">
    <source>
        <dbReference type="SAM" id="Phobius"/>
    </source>
</evidence>
<evidence type="ECO:0000256" key="5">
    <source>
        <dbReference type="ARBA" id="ARBA00022989"/>
    </source>
</evidence>
<dbReference type="SUPFAM" id="SSF52540">
    <property type="entry name" value="P-loop containing nucleoside triphosphate hydrolases"/>
    <property type="match status" value="1"/>
</dbReference>
<dbReference type="GO" id="GO:0140359">
    <property type="term" value="F:ABC-type transporter activity"/>
    <property type="evidence" value="ECO:0007669"/>
    <property type="project" value="InterPro"/>
</dbReference>
<proteinExistence type="predicted"/>
<evidence type="ECO:0000256" key="4">
    <source>
        <dbReference type="ARBA" id="ARBA00022840"/>
    </source>
</evidence>
<feature type="transmembrane region" description="Helical" evidence="7">
    <location>
        <begin position="12"/>
        <end position="36"/>
    </location>
</feature>
<dbReference type="EMBL" id="JAAHCF010000951">
    <property type="protein sequence ID" value="KAK8141505.1"/>
    <property type="molecule type" value="Genomic_DNA"/>
</dbReference>
<dbReference type="AlphaFoldDB" id="A0AAW0RHH0"/>
<dbReference type="PROSITE" id="PS50929">
    <property type="entry name" value="ABC_TM1F"/>
    <property type="match status" value="1"/>
</dbReference>
<keyword evidence="6 7" id="KW-0472">Membrane</keyword>
<organism evidence="9 10">
    <name type="scientific">Beauveria asiatica</name>
    <dbReference type="NCBI Taxonomy" id="1069075"/>
    <lineage>
        <taxon>Eukaryota</taxon>
        <taxon>Fungi</taxon>
        <taxon>Dikarya</taxon>
        <taxon>Ascomycota</taxon>
        <taxon>Pezizomycotina</taxon>
        <taxon>Sordariomycetes</taxon>
        <taxon>Hypocreomycetidae</taxon>
        <taxon>Hypocreales</taxon>
        <taxon>Cordycipitaceae</taxon>
        <taxon>Beauveria</taxon>
    </lineage>
</organism>
<evidence type="ECO:0000256" key="3">
    <source>
        <dbReference type="ARBA" id="ARBA00022741"/>
    </source>
</evidence>
<protein>
    <recommendedName>
        <fullName evidence="8">ABC transmembrane type-1 domain-containing protein</fullName>
    </recommendedName>
</protein>
<dbReference type="Gene3D" id="3.40.50.300">
    <property type="entry name" value="P-loop containing nucleotide triphosphate hydrolases"/>
    <property type="match status" value="1"/>
</dbReference>
<dbReference type="PANTHER" id="PTHR24223">
    <property type="entry name" value="ATP-BINDING CASSETTE SUB-FAMILY C"/>
    <property type="match status" value="1"/>
</dbReference>
<evidence type="ECO:0000256" key="1">
    <source>
        <dbReference type="ARBA" id="ARBA00022448"/>
    </source>
</evidence>
<dbReference type="InterPro" id="IPR027417">
    <property type="entry name" value="P-loop_NTPase"/>
</dbReference>
<dbReference type="GO" id="GO:0005524">
    <property type="term" value="F:ATP binding"/>
    <property type="evidence" value="ECO:0007669"/>
    <property type="project" value="UniProtKB-KW"/>
</dbReference>
<keyword evidence="5 7" id="KW-1133">Transmembrane helix</keyword>
<dbReference type="GO" id="GO:0016020">
    <property type="term" value="C:membrane"/>
    <property type="evidence" value="ECO:0007669"/>
    <property type="project" value="InterPro"/>
</dbReference>
<dbReference type="InterPro" id="IPR050173">
    <property type="entry name" value="ABC_transporter_C-like"/>
</dbReference>
<dbReference type="Gene3D" id="1.20.1560.10">
    <property type="entry name" value="ABC transporter type 1, transmembrane domain"/>
    <property type="match status" value="1"/>
</dbReference>
<comment type="caution">
    <text evidence="9">The sequence shown here is derived from an EMBL/GenBank/DDBJ whole genome shotgun (WGS) entry which is preliminary data.</text>
</comment>
<evidence type="ECO:0000259" key="8">
    <source>
        <dbReference type="PROSITE" id="PS50929"/>
    </source>
</evidence>
<sequence>MSLVDMQLPVTFGVTLQTFLTCIAKGVMIVIGSGYMSRTSRHIRLLDVEAKAPLYDHFLQTIDGGATNRAFQWQERFTKMNEELLGLSQKSFYALYSAQQWLQVVLDLLVAALATLLTALVLFATSKSTSGSVGVAPVNLLSFNTTLAQLITNWMQLENSLGAISRTKEFVTNPDHQPPKAAQDNRVDKSCWQRRPNFEASLHPTAITLLSCLFSLVNITCGTVSIDGQDITAISKDKLRAPIVTAPQQLLLIAGTARENLLLSCHPLCTDEAIVSVLEQLQILDRIHEHGGLDASIGSVPLMESHRRPLCIGRALLQPGGIVILDEPTSGFDEDPGRVVQELIREIFKGRLVVSVAHKIDTIIDSDLLVVMDHGQVEEMGPPLDLLTKRGKF</sequence>
<dbReference type="InterPro" id="IPR036640">
    <property type="entry name" value="ABC1_TM_sf"/>
</dbReference>
<gene>
    <name evidence="9" type="ORF">G3M48_010407</name>
</gene>
<evidence type="ECO:0000256" key="6">
    <source>
        <dbReference type="ARBA" id="ARBA00023136"/>
    </source>
</evidence>
<dbReference type="PANTHER" id="PTHR24223:SF399">
    <property type="entry name" value="ABC TRANSPORTER ATNG"/>
    <property type="match status" value="1"/>
</dbReference>
<evidence type="ECO:0000313" key="10">
    <source>
        <dbReference type="Proteomes" id="UP001397290"/>
    </source>
</evidence>
<dbReference type="GO" id="GO:0016887">
    <property type="term" value="F:ATP hydrolysis activity"/>
    <property type="evidence" value="ECO:0007669"/>
    <property type="project" value="InterPro"/>
</dbReference>
<reference evidence="9 10" key="1">
    <citation type="submission" date="2020-02" db="EMBL/GenBank/DDBJ databases">
        <title>Comparative genomics of the hypocrealean fungal genus Beauvera.</title>
        <authorList>
            <person name="Showalter D.N."/>
            <person name="Bushley K.E."/>
            <person name="Rehner S.A."/>
        </authorList>
    </citation>
    <scope>NUCLEOTIDE SEQUENCE [LARGE SCALE GENOMIC DNA]</scope>
    <source>
        <strain evidence="9 10">ARSEF4384</strain>
    </source>
</reference>
<dbReference type="SUPFAM" id="SSF90123">
    <property type="entry name" value="ABC transporter transmembrane region"/>
    <property type="match status" value="1"/>
</dbReference>
<keyword evidence="10" id="KW-1185">Reference proteome</keyword>
<accession>A0AAW0RHH0</accession>
<dbReference type="Proteomes" id="UP001397290">
    <property type="component" value="Unassembled WGS sequence"/>
</dbReference>
<keyword evidence="2 7" id="KW-0812">Transmembrane</keyword>
<name>A0AAW0RHH0_9HYPO</name>
<dbReference type="Pfam" id="PF00005">
    <property type="entry name" value="ABC_tran"/>
    <property type="match status" value="1"/>
</dbReference>
<feature type="transmembrane region" description="Helical" evidence="7">
    <location>
        <begin position="104"/>
        <end position="124"/>
    </location>
</feature>
<evidence type="ECO:0000313" key="9">
    <source>
        <dbReference type="EMBL" id="KAK8141505.1"/>
    </source>
</evidence>
<feature type="domain" description="ABC transmembrane type-1" evidence="8">
    <location>
        <begin position="27"/>
        <end position="159"/>
    </location>
</feature>
<dbReference type="Pfam" id="PF00664">
    <property type="entry name" value="ABC_membrane"/>
    <property type="match status" value="1"/>
</dbReference>
<keyword evidence="4" id="KW-0067">ATP-binding</keyword>
<dbReference type="InterPro" id="IPR003439">
    <property type="entry name" value="ABC_transporter-like_ATP-bd"/>
</dbReference>
<evidence type="ECO:0000256" key="2">
    <source>
        <dbReference type="ARBA" id="ARBA00022692"/>
    </source>
</evidence>
<dbReference type="InterPro" id="IPR011527">
    <property type="entry name" value="ABC1_TM_dom"/>
</dbReference>